<name>A0A2A7AQH0_9FIRM</name>
<evidence type="ECO:0000313" key="1">
    <source>
        <dbReference type="EMBL" id="PDX74116.1"/>
    </source>
</evidence>
<sequence length="112" mass="12750">MKMIKVEELHKEANGNSYTRNTYTVGRYEVCVDDAVYADGRTRHSISVTEPYESGCYLPKIYYNEDVFGEKAPDFSIQTTSYGALNSEEFQKFIADQSEALEVVATLKKELL</sequence>
<dbReference type="Proteomes" id="UP000220157">
    <property type="component" value="Unassembled WGS sequence"/>
</dbReference>
<evidence type="ECO:0000313" key="4">
    <source>
        <dbReference type="Proteomes" id="UP000220157"/>
    </source>
</evidence>
<dbReference type="RefSeq" id="WP_097786123.1">
    <property type="nucleotide sequence ID" value="NZ_NMTW01000053.1"/>
</dbReference>
<dbReference type="EMBL" id="NMTY01000015">
    <property type="protein sequence ID" value="PDX81387.1"/>
    <property type="molecule type" value="Genomic_DNA"/>
</dbReference>
<dbReference type="Proteomes" id="UP000220005">
    <property type="component" value="Unassembled WGS sequence"/>
</dbReference>
<reference evidence="2" key="2">
    <citation type="submission" date="2017-07" db="EMBL/GenBank/DDBJ databases">
        <authorList>
            <person name="Sun Z.S."/>
            <person name="Albrecht U."/>
            <person name="Echele G."/>
            <person name="Lee C.C."/>
        </authorList>
    </citation>
    <scope>NUCLEOTIDE SEQUENCE</scope>
    <source>
        <strain evidence="1">CNCM I 4573</strain>
        <strain evidence="2">CNCM I 4575</strain>
    </source>
</reference>
<organism evidence="2 3">
    <name type="scientific">Faecalibacterium prausnitzii</name>
    <dbReference type="NCBI Taxonomy" id="853"/>
    <lineage>
        <taxon>Bacteria</taxon>
        <taxon>Bacillati</taxon>
        <taxon>Bacillota</taxon>
        <taxon>Clostridia</taxon>
        <taxon>Eubacteriales</taxon>
        <taxon>Oscillospiraceae</taxon>
        <taxon>Faecalibacterium</taxon>
    </lineage>
</organism>
<dbReference type="AlphaFoldDB" id="A0A2A7AQH0"/>
<evidence type="ECO:0000313" key="3">
    <source>
        <dbReference type="Proteomes" id="UP000220005"/>
    </source>
</evidence>
<accession>A0A2A7AQH0</accession>
<proteinExistence type="predicted"/>
<protein>
    <submittedName>
        <fullName evidence="2">Uncharacterized protein</fullName>
    </submittedName>
</protein>
<comment type="caution">
    <text evidence="2">The sequence shown here is derived from an EMBL/GenBank/DDBJ whole genome shotgun (WGS) entry which is preliminary data.</text>
</comment>
<dbReference type="EMBL" id="NMTW01000053">
    <property type="protein sequence ID" value="PDX74116.1"/>
    <property type="molecule type" value="Genomic_DNA"/>
</dbReference>
<gene>
    <name evidence="1" type="ORF">CGS56_13820</name>
    <name evidence="2" type="ORF">CGS58_06770</name>
</gene>
<reference evidence="3 4" key="1">
    <citation type="journal article" date="2017" name="Front. Microbiol.">
        <title>New Insights into the Diversity of the Genus Faecalibacterium.</title>
        <authorList>
            <person name="Benevides L."/>
            <person name="Burman S."/>
            <person name="Martin R."/>
            <person name="Robert V."/>
            <person name="Thomas M."/>
            <person name="Miquel S."/>
            <person name="Chain F."/>
            <person name="Sokol H."/>
            <person name="Bermudez-Humaran L.G."/>
            <person name="Morrison M."/>
            <person name="Langella P."/>
            <person name="Azevedo V.A."/>
            <person name="Chatel J.M."/>
            <person name="Soares S."/>
        </authorList>
    </citation>
    <scope>NUCLEOTIDE SEQUENCE [LARGE SCALE GENOMIC DNA]</scope>
    <source>
        <strain evidence="1 4">CNCM I 4573</strain>
        <strain evidence="2 3">CNCM I 4575</strain>
    </source>
</reference>
<evidence type="ECO:0000313" key="2">
    <source>
        <dbReference type="EMBL" id="PDX81387.1"/>
    </source>
</evidence>